<dbReference type="SMART" id="SM00437">
    <property type="entry name" value="TOP1Ac"/>
    <property type="match status" value="1"/>
</dbReference>
<dbReference type="Gene3D" id="1.10.460.10">
    <property type="entry name" value="Topoisomerase I, domain 2"/>
    <property type="match status" value="1"/>
</dbReference>
<evidence type="ECO:0000256" key="1">
    <source>
        <dbReference type="ARBA" id="ARBA00023029"/>
    </source>
</evidence>
<comment type="caution">
    <text evidence="5">The sequence shown here is derived from an EMBL/GenBank/DDBJ whole genome shotgun (WGS) entry which is preliminary data.</text>
</comment>
<reference evidence="5" key="1">
    <citation type="journal article" date="2020" name="mSystems">
        <title>Genome- and Community-Level Interaction Insights into Carbon Utilization and Element Cycling Functions of Hydrothermarchaeota in Hydrothermal Sediment.</title>
        <authorList>
            <person name="Zhou Z."/>
            <person name="Liu Y."/>
            <person name="Xu W."/>
            <person name="Pan J."/>
            <person name="Luo Z.H."/>
            <person name="Li M."/>
        </authorList>
    </citation>
    <scope>NUCLEOTIDE SEQUENCE [LARGE SCALE GENOMIC DNA]</scope>
    <source>
        <strain evidence="5">HyVt-501</strain>
    </source>
</reference>
<keyword evidence="1" id="KW-0799">Topoisomerase</keyword>
<dbReference type="Pfam" id="PF01131">
    <property type="entry name" value="Topoisom_bac"/>
    <property type="match status" value="1"/>
</dbReference>
<dbReference type="InterPro" id="IPR003602">
    <property type="entry name" value="Topo_IA_DNA-bd_dom"/>
</dbReference>
<evidence type="ECO:0000259" key="4">
    <source>
        <dbReference type="PROSITE" id="PS52039"/>
    </source>
</evidence>
<evidence type="ECO:0000256" key="3">
    <source>
        <dbReference type="ARBA" id="ARBA00023235"/>
    </source>
</evidence>
<dbReference type="EMBL" id="DRNB01000256">
    <property type="protein sequence ID" value="HHJ64648.1"/>
    <property type="molecule type" value="Genomic_DNA"/>
</dbReference>
<keyword evidence="2" id="KW-0238">DNA-binding</keyword>
<dbReference type="InterPro" id="IPR013824">
    <property type="entry name" value="Topo_IA_cen_sub1"/>
</dbReference>
<gene>
    <name evidence="5" type="ORF">ENJ61_07035</name>
</gene>
<dbReference type="PRINTS" id="PR00417">
    <property type="entry name" value="PRTPISMRASEI"/>
</dbReference>
<dbReference type="CDD" id="cd00186">
    <property type="entry name" value="TOP1Ac"/>
    <property type="match status" value="1"/>
</dbReference>
<feature type="non-terminal residue" evidence="5">
    <location>
        <position position="1"/>
    </location>
</feature>
<dbReference type="AlphaFoldDB" id="A0A7C5L867"/>
<accession>A0A7C5L867</accession>
<dbReference type="PROSITE" id="PS52039">
    <property type="entry name" value="TOPO_IA_2"/>
    <property type="match status" value="1"/>
</dbReference>
<dbReference type="InterPro" id="IPR013825">
    <property type="entry name" value="Topo_IA_cen_sub2"/>
</dbReference>
<name>A0A7C5L867_AQUAO</name>
<evidence type="ECO:0000313" key="5">
    <source>
        <dbReference type="EMBL" id="HHJ64648.1"/>
    </source>
</evidence>
<organism evidence="5">
    <name type="scientific">Aquifex aeolicus</name>
    <dbReference type="NCBI Taxonomy" id="63363"/>
    <lineage>
        <taxon>Bacteria</taxon>
        <taxon>Pseudomonadati</taxon>
        <taxon>Aquificota</taxon>
        <taxon>Aquificia</taxon>
        <taxon>Aquificales</taxon>
        <taxon>Aquificaceae</taxon>
        <taxon>Aquifex</taxon>
    </lineage>
</organism>
<dbReference type="GO" id="GO:0003917">
    <property type="term" value="F:DNA topoisomerase type I (single strand cut, ATP-independent) activity"/>
    <property type="evidence" value="ECO:0007669"/>
    <property type="project" value="InterPro"/>
</dbReference>
<dbReference type="Proteomes" id="UP000885792">
    <property type="component" value="Unassembled WGS sequence"/>
</dbReference>
<dbReference type="PROSITE" id="PS00396">
    <property type="entry name" value="TOPO_IA_1"/>
    <property type="match status" value="1"/>
</dbReference>
<dbReference type="Gene3D" id="2.70.20.10">
    <property type="entry name" value="Topoisomerase I, domain 3"/>
    <property type="match status" value="1"/>
</dbReference>
<proteinExistence type="predicted"/>
<dbReference type="InterPro" id="IPR013826">
    <property type="entry name" value="Topo_IA_cen_sub3"/>
</dbReference>
<dbReference type="InterPro" id="IPR023405">
    <property type="entry name" value="Topo_IA_core_domain"/>
</dbReference>
<dbReference type="InterPro" id="IPR000380">
    <property type="entry name" value="Topo_IA"/>
</dbReference>
<dbReference type="PANTHER" id="PTHR42785:SF1">
    <property type="entry name" value="DNA TOPOISOMERASE"/>
    <property type="match status" value="1"/>
</dbReference>
<sequence>VDKRTEKIVSPRPFITSSLQSEANARLGFSPEKTQTLAQTLYEQGSITYPRTDSYRMSAEKAREFLSHIERTYGKSYVGRLRKFRERPTSQGAHECIRPTEPGTKVAGGDAGALYDLIYRRTLASLMADMLVERQEVILEVNAPDLKRPLSMKIRGVRVEFDGWSRVYPAELKEEDLPELEEGELLKPLKVYIEERKTQPPPRFTEGSLVKALEKLGIGRPSTYATVVKTLKRRGYVHLRRKSLIPTEIAFSVVDYLMENFPVLMDYEFTARMEQTLDEVEEGKRNWKEVVRSFLRDIFRENL</sequence>
<dbReference type="InterPro" id="IPR023406">
    <property type="entry name" value="Topo_IA_AS"/>
</dbReference>
<dbReference type="GO" id="GO:0006265">
    <property type="term" value="P:DNA topological change"/>
    <property type="evidence" value="ECO:0007669"/>
    <property type="project" value="InterPro"/>
</dbReference>
<dbReference type="SUPFAM" id="SSF56712">
    <property type="entry name" value="Prokaryotic type I DNA topoisomerase"/>
    <property type="match status" value="1"/>
</dbReference>
<keyword evidence="3" id="KW-0413">Isomerase</keyword>
<dbReference type="Gene3D" id="1.10.290.10">
    <property type="entry name" value="Topoisomerase I, domain 4"/>
    <property type="match status" value="1"/>
</dbReference>
<feature type="domain" description="Topo IA-type catalytic" evidence="4">
    <location>
        <begin position="1"/>
        <end position="303"/>
    </location>
</feature>
<dbReference type="InterPro" id="IPR013497">
    <property type="entry name" value="Topo_IA_cen"/>
</dbReference>
<dbReference type="GO" id="GO:0003677">
    <property type="term" value="F:DNA binding"/>
    <property type="evidence" value="ECO:0007669"/>
    <property type="project" value="UniProtKB-KW"/>
</dbReference>
<protein>
    <submittedName>
        <fullName evidence="5">DNA topoisomerase I</fullName>
    </submittedName>
</protein>
<evidence type="ECO:0000256" key="2">
    <source>
        <dbReference type="ARBA" id="ARBA00023125"/>
    </source>
</evidence>
<dbReference type="PANTHER" id="PTHR42785">
    <property type="entry name" value="DNA TOPOISOMERASE, TYPE IA, CORE"/>
    <property type="match status" value="1"/>
</dbReference>